<evidence type="ECO:0000313" key="2">
    <source>
        <dbReference type="EMBL" id="GKT47839.1"/>
    </source>
</evidence>
<sequence>MTPVDDTFHLDGYPDTSFDAFVDPNSYFESDACTEGLDPMAESTAQVAETSTTLGGLPTTQVSDFASLFGDDQDISTPPVSTQKQQGPAAGAHNLPLVLPSIEPGQSEGDDLETLFAELSGPIADALQLPTAAPTPVPTCDSLALPTTSWPSDTVDATLTRVPGVDAAELDLFASQPPMDGICDTLDTLNPFGTFSEIKQDLTSSTGFFYPSPQGTEVLPTLPTQPQSTEYLDSLFPDIASAPAGGVPFTYDENSVDLLCSLPSVASLTAPQSVPPRSVPVVAAAAASSTAKLVHPKPRSPNSVSFIHRRSESLTDTYPSSILDGRGLIHVPAASASYLTPAHTPARDLTTPVVDGKVLKRIPKPAKAKDVDASDWYDALPEAPAAWGGCDPKNPMFHYNREGELLPNLRFSREQILYYLEGRKEQGLPLTLWIQNVPHGCKTRVGDDRLRACRWSECPAYKGTILKGFWRVCFDERPATSGKQHDPYHNAGYMHLWCLDRCFDLFEIAHAFDLRPDTRYFEKEERNPMAMTRDHDELVMEFEKWRTSQKAAYGEWQRLCEINKMLGLPIENRLVDKEAKLWNVLTTGHLALETPVRSSMRKKRNGISIDKHKGDLGWYVEKVNEKKVAKKGAANYEEVDTEDEDGPETQVSRLRASSNMKRKSEDREFDNEDGGSHRQATCGSKRPRRSCRLGTMQ</sequence>
<gene>
    <name evidence="2" type="ORF">ColSpa_08020</name>
</gene>
<comment type="caution">
    <text evidence="2">The sequence shown here is derived from an EMBL/GenBank/DDBJ whole genome shotgun (WGS) entry which is preliminary data.</text>
</comment>
<protein>
    <submittedName>
        <fullName evidence="2">Uncharacterized protein</fullName>
    </submittedName>
</protein>
<dbReference type="RefSeq" id="XP_049130189.1">
    <property type="nucleotide sequence ID" value="XM_049274232.1"/>
</dbReference>
<feature type="compositionally biased region" description="Acidic residues" evidence="1">
    <location>
        <begin position="637"/>
        <end position="647"/>
    </location>
</feature>
<proteinExistence type="predicted"/>
<feature type="compositionally biased region" description="Polar residues" evidence="1">
    <location>
        <begin position="649"/>
        <end position="659"/>
    </location>
</feature>
<keyword evidence="3" id="KW-1185">Reference proteome</keyword>
<evidence type="ECO:0000313" key="3">
    <source>
        <dbReference type="Proteomes" id="UP001055115"/>
    </source>
</evidence>
<accession>A0AA37P8Z5</accession>
<dbReference type="AlphaFoldDB" id="A0AA37P8Z5"/>
<dbReference type="GeneID" id="73328822"/>
<name>A0AA37P8Z5_9PEZI</name>
<dbReference type="Proteomes" id="UP001055115">
    <property type="component" value="Unassembled WGS sequence"/>
</dbReference>
<reference evidence="2 3" key="1">
    <citation type="submission" date="2022-03" db="EMBL/GenBank/DDBJ databases">
        <title>Genome data of Colletotrichum spp.</title>
        <authorList>
            <person name="Utami Y.D."/>
            <person name="Hiruma K."/>
        </authorList>
    </citation>
    <scope>NUCLEOTIDE SEQUENCE [LARGE SCALE GENOMIC DNA]</scope>
    <source>
        <strain evidence="2 3">MAFF 239500</strain>
    </source>
</reference>
<feature type="region of interest" description="Disordered" evidence="1">
    <location>
        <begin position="632"/>
        <end position="697"/>
    </location>
</feature>
<dbReference type="EMBL" id="BQXU01000021">
    <property type="protein sequence ID" value="GKT47839.1"/>
    <property type="molecule type" value="Genomic_DNA"/>
</dbReference>
<organism evidence="2 3">
    <name type="scientific">Colletotrichum spaethianum</name>
    <dbReference type="NCBI Taxonomy" id="700344"/>
    <lineage>
        <taxon>Eukaryota</taxon>
        <taxon>Fungi</taxon>
        <taxon>Dikarya</taxon>
        <taxon>Ascomycota</taxon>
        <taxon>Pezizomycotina</taxon>
        <taxon>Sordariomycetes</taxon>
        <taxon>Hypocreomycetidae</taxon>
        <taxon>Glomerellales</taxon>
        <taxon>Glomerellaceae</taxon>
        <taxon>Colletotrichum</taxon>
        <taxon>Colletotrichum spaethianum species complex</taxon>
    </lineage>
</organism>
<evidence type="ECO:0000256" key="1">
    <source>
        <dbReference type="SAM" id="MobiDB-lite"/>
    </source>
</evidence>